<protein>
    <submittedName>
        <fullName evidence="2">DNA-binding MarR family transcriptional regulator</fullName>
    </submittedName>
</protein>
<dbReference type="InterPro" id="IPR036390">
    <property type="entry name" value="WH_DNA-bd_sf"/>
</dbReference>
<dbReference type="GO" id="GO:0003700">
    <property type="term" value="F:DNA-binding transcription factor activity"/>
    <property type="evidence" value="ECO:0007669"/>
    <property type="project" value="InterPro"/>
</dbReference>
<dbReference type="EMBL" id="QJKD01000002">
    <property type="protein sequence ID" value="PXX55794.1"/>
    <property type="molecule type" value="Genomic_DNA"/>
</dbReference>
<dbReference type="Proteomes" id="UP000248057">
    <property type="component" value="Unassembled WGS sequence"/>
</dbReference>
<dbReference type="InterPro" id="IPR000835">
    <property type="entry name" value="HTH_MarR-typ"/>
</dbReference>
<evidence type="ECO:0000259" key="1">
    <source>
        <dbReference type="SMART" id="SM00347"/>
    </source>
</evidence>
<comment type="caution">
    <text evidence="2">The sequence shown here is derived from an EMBL/GenBank/DDBJ whole genome shotgun (WGS) entry which is preliminary data.</text>
</comment>
<evidence type="ECO:0000313" key="3">
    <source>
        <dbReference type="Proteomes" id="UP000248057"/>
    </source>
</evidence>
<dbReference type="Gene3D" id="1.10.10.10">
    <property type="entry name" value="Winged helix-like DNA-binding domain superfamily/Winged helix DNA-binding domain"/>
    <property type="match status" value="1"/>
</dbReference>
<evidence type="ECO:0000313" key="2">
    <source>
        <dbReference type="EMBL" id="PXX55794.1"/>
    </source>
</evidence>
<dbReference type="SUPFAM" id="SSF46785">
    <property type="entry name" value="Winged helix' DNA-binding domain"/>
    <property type="match status" value="1"/>
</dbReference>
<dbReference type="SMART" id="SM00347">
    <property type="entry name" value="HTH_MARR"/>
    <property type="match status" value="1"/>
</dbReference>
<reference evidence="2 3" key="1">
    <citation type="submission" date="2018-05" db="EMBL/GenBank/DDBJ databases">
        <title>Genomic Encyclopedia of Type Strains, Phase IV (KMG-IV): sequencing the most valuable type-strain genomes for metagenomic binning, comparative biology and taxonomic classification.</title>
        <authorList>
            <person name="Goeker M."/>
        </authorList>
    </citation>
    <scope>NUCLEOTIDE SEQUENCE [LARGE SCALE GENOMIC DNA]</scope>
    <source>
        <strain evidence="2 3">DSM 24995</strain>
    </source>
</reference>
<dbReference type="InterPro" id="IPR036388">
    <property type="entry name" value="WH-like_DNA-bd_sf"/>
</dbReference>
<accession>A0A2V3YP25</accession>
<keyword evidence="2" id="KW-0238">DNA-binding</keyword>
<dbReference type="Pfam" id="PF12802">
    <property type="entry name" value="MarR_2"/>
    <property type="match status" value="1"/>
</dbReference>
<name>A0A2V3YP25_9FIRM</name>
<dbReference type="GO" id="GO:0003677">
    <property type="term" value="F:DNA binding"/>
    <property type="evidence" value="ECO:0007669"/>
    <property type="project" value="UniProtKB-KW"/>
</dbReference>
<proteinExistence type="predicted"/>
<feature type="domain" description="HTH marR-type" evidence="1">
    <location>
        <begin position="25"/>
        <end position="126"/>
    </location>
</feature>
<sequence length="149" mass="17227">MYDILTEQLKHYTVLWRETSALYEEWAKKRGLSYYELLVILSIMEPDGPCLQKDICTHWQLPKQTVNTILKNFAGRAWITLVPSEEDRRGRVILLTDAGRLFMEATASDLQAHERSVWQKMGQENASALLESTALYNKLFKETDSNETA</sequence>
<dbReference type="RefSeq" id="WP_110321673.1">
    <property type="nucleotide sequence ID" value="NZ_QJKD01000002.1"/>
</dbReference>
<organism evidence="2 3">
    <name type="scientific">Hungatella effluvii</name>
    <dbReference type="NCBI Taxonomy" id="1096246"/>
    <lineage>
        <taxon>Bacteria</taxon>
        <taxon>Bacillati</taxon>
        <taxon>Bacillota</taxon>
        <taxon>Clostridia</taxon>
        <taxon>Lachnospirales</taxon>
        <taxon>Lachnospiraceae</taxon>
        <taxon>Hungatella</taxon>
    </lineage>
</organism>
<dbReference type="AlphaFoldDB" id="A0A2V3YP25"/>
<dbReference type="GeneID" id="86060059"/>
<keyword evidence="3" id="KW-1185">Reference proteome</keyword>
<gene>
    <name evidence="2" type="ORF">DFR60_10268</name>
</gene>